<accession>A0A2K8U3G7</accession>
<dbReference type="AlphaFoldDB" id="A0A2K8U3G7"/>
<name>A0A2K8U3G7_9GAMM</name>
<sequence length="83" mass="9318">MLKTIEVEIDDSGRVHPVEPLAFILRGRAYLTMLPDTDARPTATTAARALELLASPRFAQRPSALPDEIQGRIDTLRCDWDDR</sequence>
<dbReference type="EMBL" id="CP020370">
    <property type="protein sequence ID" value="AUB80134.1"/>
    <property type="molecule type" value="Genomic_DNA"/>
</dbReference>
<evidence type="ECO:0000313" key="1">
    <source>
        <dbReference type="EMBL" id="AUB80134.1"/>
    </source>
</evidence>
<dbReference type="Proteomes" id="UP000232638">
    <property type="component" value="Chromosome"/>
</dbReference>
<gene>
    <name evidence="1" type="ORF">THSYN_03595</name>
</gene>
<keyword evidence="2" id="KW-1185">Reference proteome</keyword>
<protein>
    <submittedName>
        <fullName evidence="1">Uncharacterized protein</fullName>
    </submittedName>
</protein>
<reference evidence="1 2" key="1">
    <citation type="submission" date="2017-03" db="EMBL/GenBank/DDBJ databases">
        <title>Complete genome sequence of Candidatus 'Thiodictyon syntrophicum' sp. nov. strain Cad16T, a photolithoautotroph purple sulfur bacterium isolated from an alpine meromictic lake.</title>
        <authorList>
            <person name="Luedin S.M."/>
            <person name="Pothier J.F."/>
            <person name="Danza F."/>
            <person name="Storelli N."/>
            <person name="Wittwer M."/>
            <person name="Tonolla M."/>
        </authorList>
    </citation>
    <scope>NUCLEOTIDE SEQUENCE [LARGE SCALE GENOMIC DNA]</scope>
    <source>
        <strain evidence="1 2">Cad16T</strain>
    </source>
</reference>
<dbReference type="RefSeq" id="WP_100917942.1">
    <property type="nucleotide sequence ID" value="NZ_CP020370.1"/>
</dbReference>
<dbReference type="OrthoDB" id="1495109at2"/>
<organism evidence="1 2">
    <name type="scientific">Candidatus Thiodictyon syntrophicum</name>
    <dbReference type="NCBI Taxonomy" id="1166950"/>
    <lineage>
        <taxon>Bacteria</taxon>
        <taxon>Pseudomonadati</taxon>
        <taxon>Pseudomonadota</taxon>
        <taxon>Gammaproteobacteria</taxon>
        <taxon>Chromatiales</taxon>
        <taxon>Chromatiaceae</taxon>
        <taxon>Thiodictyon</taxon>
    </lineage>
</organism>
<dbReference type="KEGG" id="tsy:THSYN_03595"/>
<evidence type="ECO:0000313" key="2">
    <source>
        <dbReference type="Proteomes" id="UP000232638"/>
    </source>
</evidence>
<proteinExistence type="predicted"/>